<name>A0A658R230_9BURK</name>
<dbReference type="AlphaFoldDB" id="A0A658R230"/>
<reference evidence="1 2" key="1">
    <citation type="submission" date="2016-01" db="EMBL/GenBank/DDBJ databases">
        <authorList>
            <person name="Peeters C."/>
        </authorList>
    </citation>
    <scope>NUCLEOTIDE SEQUENCE [LARGE SCALE GENOMIC DNA]</scope>
    <source>
        <strain evidence="1">LMG 29315</strain>
    </source>
</reference>
<sequence length="75" mass="8294">MNPLFRDMRIAHGEHLRARAVHDVPRLRRALHLISRIAEQEGGKPAMQRIAKLARSALVVSTPPDGDAGPDTDHV</sequence>
<gene>
    <name evidence="1" type="ORF">AWB72_04218</name>
</gene>
<protein>
    <submittedName>
        <fullName evidence="1">Uncharacterized protein</fullName>
    </submittedName>
</protein>
<organism evidence="1 2">
    <name type="scientific">Caballeronia concitans</name>
    <dbReference type="NCBI Taxonomy" id="1777133"/>
    <lineage>
        <taxon>Bacteria</taxon>
        <taxon>Pseudomonadati</taxon>
        <taxon>Pseudomonadota</taxon>
        <taxon>Betaproteobacteria</taxon>
        <taxon>Burkholderiales</taxon>
        <taxon>Burkholderiaceae</taxon>
        <taxon>Caballeronia</taxon>
    </lineage>
</organism>
<evidence type="ECO:0000313" key="2">
    <source>
        <dbReference type="Proteomes" id="UP000198263"/>
    </source>
</evidence>
<dbReference type="Proteomes" id="UP000198263">
    <property type="component" value="Unassembled WGS sequence"/>
</dbReference>
<comment type="caution">
    <text evidence="1">The sequence shown here is derived from an EMBL/GenBank/DDBJ whole genome shotgun (WGS) entry which is preliminary data.</text>
</comment>
<proteinExistence type="predicted"/>
<evidence type="ECO:0000313" key="1">
    <source>
        <dbReference type="EMBL" id="SAL40306.1"/>
    </source>
</evidence>
<keyword evidence="2" id="KW-1185">Reference proteome</keyword>
<dbReference type="EMBL" id="FCNV02000010">
    <property type="protein sequence ID" value="SAL40306.1"/>
    <property type="molecule type" value="Genomic_DNA"/>
</dbReference>
<accession>A0A658R230</accession>